<evidence type="ECO:0000256" key="2">
    <source>
        <dbReference type="ARBA" id="ARBA00009177"/>
    </source>
</evidence>
<dbReference type="EMBL" id="JAPMOS010000011">
    <property type="protein sequence ID" value="KAJ4460697.1"/>
    <property type="molecule type" value="Genomic_DNA"/>
</dbReference>
<dbReference type="Pfam" id="PF03547">
    <property type="entry name" value="Mem_trans"/>
    <property type="match status" value="1"/>
</dbReference>
<comment type="subcellular location">
    <subcellularLocation>
        <location evidence="1">Membrane</location>
        <topology evidence="1">Multi-pass membrane protein</topology>
    </subcellularLocation>
</comment>
<accession>A0ABQ8USJ6</accession>
<dbReference type="InterPro" id="IPR051107">
    <property type="entry name" value="Auxin_Efflux_Carrier"/>
</dbReference>
<comment type="similarity">
    <text evidence="2">Belongs to the auxin efflux carrier (TC 2.A.69.1) family.</text>
</comment>
<feature type="transmembrane region" description="Helical" evidence="8">
    <location>
        <begin position="409"/>
        <end position="432"/>
    </location>
</feature>
<keyword evidence="3" id="KW-0813">Transport</keyword>
<dbReference type="PANTHER" id="PTHR31752">
    <property type="entry name" value="AUXIN EFFLUX CARRIER COMPONENT 1B-RELATED"/>
    <property type="match status" value="1"/>
</dbReference>
<reference evidence="9" key="1">
    <citation type="journal article" date="2022" name="bioRxiv">
        <title>Genomics of Preaxostyla Flagellates Illuminates Evolutionary Transitions and the Path Towards Mitochondrial Loss.</title>
        <authorList>
            <person name="Novak L.V.F."/>
            <person name="Treitli S.C."/>
            <person name="Pyrih J."/>
            <person name="Halakuc P."/>
            <person name="Pipaliya S.V."/>
            <person name="Vacek V."/>
            <person name="Brzon O."/>
            <person name="Soukal P."/>
            <person name="Eme L."/>
            <person name="Dacks J.B."/>
            <person name="Karnkowska A."/>
            <person name="Elias M."/>
            <person name="Hampl V."/>
        </authorList>
    </citation>
    <scope>NUCLEOTIDE SEQUENCE</scope>
    <source>
        <strain evidence="9">RCP-MX</strain>
    </source>
</reference>
<evidence type="ECO:0000256" key="3">
    <source>
        <dbReference type="ARBA" id="ARBA00022448"/>
    </source>
</evidence>
<protein>
    <recommendedName>
        <fullName evidence="11">Auxin efflux carrier</fullName>
    </recommendedName>
</protein>
<feature type="transmembrane region" description="Helical" evidence="8">
    <location>
        <begin position="6"/>
        <end position="29"/>
    </location>
</feature>
<evidence type="ECO:0008006" key="11">
    <source>
        <dbReference type="Google" id="ProtNLM"/>
    </source>
</evidence>
<feature type="transmembrane region" description="Helical" evidence="8">
    <location>
        <begin position="438"/>
        <end position="456"/>
    </location>
</feature>
<proteinExistence type="inferred from homology"/>
<evidence type="ECO:0000256" key="7">
    <source>
        <dbReference type="SAM" id="MobiDB-lite"/>
    </source>
</evidence>
<feature type="region of interest" description="Disordered" evidence="7">
    <location>
        <begin position="116"/>
        <end position="138"/>
    </location>
</feature>
<feature type="transmembrane region" description="Helical" evidence="8">
    <location>
        <begin position="316"/>
        <end position="337"/>
    </location>
</feature>
<dbReference type="InterPro" id="IPR004776">
    <property type="entry name" value="Mem_transp_PIN-like"/>
</dbReference>
<evidence type="ECO:0000256" key="1">
    <source>
        <dbReference type="ARBA" id="ARBA00004141"/>
    </source>
</evidence>
<dbReference type="Proteomes" id="UP001141327">
    <property type="component" value="Unassembled WGS sequence"/>
</dbReference>
<evidence type="ECO:0000313" key="9">
    <source>
        <dbReference type="EMBL" id="KAJ4460697.1"/>
    </source>
</evidence>
<keyword evidence="6 8" id="KW-0472">Membrane</keyword>
<sequence length="501" mass="54295">MLDLSVIANATVPVLMVLMVGYIFGRIGLIDKSKLATLNRYAYVVAQPALVLRALANTNIYTLQWAGVLVHLSLRIFLWLFFFLCTALYRVFEKLFLRTKPDIELKPLVAEEEGSSKIVPLSSQRPTPTPTPTLTTVPASAEPKEPFLSASTLTILLSLWMPSSWTNNIILGLPILHDIYGTGADAYSVLPTFINLMVHTPMVLAQMEIIKSLKPIPAAALTPAPVPVPAPAPLPAPVPTVVDLSSHAPDGVVPPMAVPPVPAAPVMVMPPKLTPGKLAKKLVKEVFKSPLIIAAIVGLCWSFTGQKLPTILDNFIHTLAEATLGLSVFNMGLFMLASTPPTPRKATSGEPASTEKGYMWPLREARRAGSCFSKWFWSLMQCDCNGACCCCCGKCGGYQCSILPKGARLYTVFATFTKLLGCIPLSICFTWLFGLEGLPARVTSTIACVPCAMSMFTITKEYDTGAQLAFGAIILTTVLWPATLIFQLWIFDAFNIFPLSS</sequence>
<keyword evidence="4 8" id="KW-0812">Transmembrane</keyword>
<evidence type="ECO:0000256" key="4">
    <source>
        <dbReference type="ARBA" id="ARBA00022692"/>
    </source>
</evidence>
<comment type="caution">
    <text evidence="9">The sequence shown here is derived from an EMBL/GenBank/DDBJ whole genome shotgun (WGS) entry which is preliminary data.</text>
</comment>
<feature type="transmembrane region" description="Helical" evidence="8">
    <location>
        <begin position="41"/>
        <end position="60"/>
    </location>
</feature>
<keyword evidence="10" id="KW-1185">Reference proteome</keyword>
<keyword evidence="5 8" id="KW-1133">Transmembrane helix</keyword>
<feature type="transmembrane region" description="Helical" evidence="8">
    <location>
        <begin position="72"/>
        <end position="92"/>
    </location>
</feature>
<evidence type="ECO:0000256" key="6">
    <source>
        <dbReference type="ARBA" id="ARBA00023136"/>
    </source>
</evidence>
<evidence type="ECO:0000256" key="8">
    <source>
        <dbReference type="SAM" id="Phobius"/>
    </source>
</evidence>
<evidence type="ECO:0000313" key="10">
    <source>
        <dbReference type="Proteomes" id="UP001141327"/>
    </source>
</evidence>
<feature type="transmembrane region" description="Helical" evidence="8">
    <location>
        <begin position="468"/>
        <end position="491"/>
    </location>
</feature>
<gene>
    <name evidence="9" type="ORF">PAPYR_2925</name>
</gene>
<evidence type="ECO:0000256" key="5">
    <source>
        <dbReference type="ARBA" id="ARBA00022989"/>
    </source>
</evidence>
<dbReference type="PANTHER" id="PTHR31752:SF18">
    <property type="entry name" value="AUXIN EFFLUX CARRIER COMPONENT 1"/>
    <property type="match status" value="1"/>
</dbReference>
<name>A0ABQ8USJ6_9EUKA</name>
<feature type="transmembrane region" description="Helical" evidence="8">
    <location>
        <begin position="286"/>
        <end position="304"/>
    </location>
</feature>
<organism evidence="9 10">
    <name type="scientific">Paratrimastix pyriformis</name>
    <dbReference type="NCBI Taxonomy" id="342808"/>
    <lineage>
        <taxon>Eukaryota</taxon>
        <taxon>Metamonada</taxon>
        <taxon>Preaxostyla</taxon>
        <taxon>Paratrimastigidae</taxon>
        <taxon>Paratrimastix</taxon>
    </lineage>
</organism>